<sequence length="453" mass="53711">MKKQRYLYIPIEIKKRELQAKAILAYYAALEGYQVILGQSTVIEKICKYCPAGIFLGTSIVKQHRKLFYKLKKYKYKVIGVDEEGLVYYNKENFIKHRINIDTLQIIDSFFAWGDHHYNLIESKQNFNNIFKVGNIRFELLKKKYHQLYSKDVESIKNKYGKYILINTNFGAYNNFKSSNDYTRSLSNLVDLNKKDLNFYKDKIEHQRVTFESFLDLANELSRLFPEHKIIIRPHPSEKIETYKNYEKNNLMVIFEGEVIPWILGSSCVLQQNCTTAIEALCLGKPIFSYLPSYDERFDGGLPNKVVPCFTDKKSLIVNIKKIIEDTNQWNEVYSHFSHSNLHDYISNMHDEENVFDAYLKFFNKLSFDNYKKLSILKIRILYNIEIAILNLLNKERRSNSKYISQKFNSLTKQELQNIYKFISKIENKNFDSICIQELTRNTFFISKIERNE</sequence>
<protein>
    <recommendedName>
        <fullName evidence="3">Surface carbohydrate biosynthesis protein</fullName>
    </recommendedName>
</protein>
<dbReference type="RefSeq" id="WP_008788505.1">
    <property type="nucleotide sequence ID" value="NZ_AKCB01000003.1"/>
</dbReference>
<name>E7G9F1_9FIRM</name>
<dbReference type="eggNOG" id="COG0381">
    <property type="taxonomic scope" value="Bacteria"/>
</dbReference>
<dbReference type="Proteomes" id="UP000003157">
    <property type="component" value="Unassembled WGS sequence"/>
</dbReference>
<evidence type="ECO:0000313" key="2">
    <source>
        <dbReference type="Proteomes" id="UP000003157"/>
    </source>
</evidence>
<reference evidence="1 2" key="1">
    <citation type="submission" date="2010-12" db="EMBL/GenBank/DDBJ databases">
        <title>The Genome Sequence of Coprobacillus sp. strain 29_1.</title>
        <authorList>
            <consortium name="The Broad Institute Genome Sequencing Platform"/>
            <person name="Earl A."/>
            <person name="Ward D."/>
            <person name="Feldgarden M."/>
            <person name="Gevers D."/>
            <person name="Daigneault M."/>
            <person name="Sibley C.D."/>
            <person name="White A."/>
            <person name="Strauss J."/>
            <person name="Allen-Vercoe E."/>
            <person name="Young S.K."/>
            <person name="Zeng Q."/>
            <person name="Gargeya S."/>
            <person name="Fitzgerald M."/>
            <person name="Haas B."/>
            <person name="Abouelleil A."/>
            <person name="Alvarado L."/>
            <person name="Arachchi H.M."/>
            <person name="Berlin A."/>
            <person name="Brown A."/>
            <person name="Chapman S.B."/>
            <person name="Chen Z."/>
            <person name="Dunbar C."/>
            <person name="Freedman E."/>
            <person name="Gearin G."/>
            <person name="Gellesch M."/>
            <person name="Goldberg J."/>
            <person name="Griggs A."/>
            <person name="Gujja S."/>
            <person name="Heilman E."/>
            <person name="Heiman D."/>
            <person name="Howarth C."/>
            <person name="Larson L."/>
            <person name="Lui A."/>
            <person name="MacDonald P.J.P."/>
            <person name="Mehta T."/>
            <person name="Montmayeur A."/>
            <person name="Murphy C."/>
            <person name="Neiman D."/>
            <person name="Pearson M."/>
            <person name="Priest M."/>
            <person name="Roberts A."/>
            <person name="Saif S."/>
            <person name="Shea T."/>
            <person name="Shenoy N."/>
            <person name="Sisk P."/>
            <person name="Stolte C."/>
            <person name="Sykes S."/>
            <person name="White J."/>
            <person name="Yandava C."/>
            <person name="Nusbaum C."/>
            <person name="Birren B."/>
        </authorList>
    </citation>
    <scope>NUCLEOTIDE SEQUENCE [LARGE SCALE GENOMIC DNA]</scope>
    <source>
        <strain evidence="1 2">29_1</strain>
    </source>
</reference>
<dbReference type="GeneID" id="78231023"/>
<evidence type="ECO:0008006" key="3">
    <source>
        <dbReference type="Google" id="ProtNLM"/>
    </source>
</evidence>
<dbReference type="NCBIfam" id="TIGR04396">
    <property type="entry name" value="surf_polysacc"/>
    <property type="match status" value="1"/>
</dbReference>
<dbReference type="InterPro" id="IPR030906">
    <property type="entry name" value="Surf_polysacc"/>
</dbReference>
<dbReference type="AlphaFoldDB" id="E7G9F1"/>
<dbReference type="HOGENOM" id="CLU_046119_0_0_9"/>
<gene>
    <name evidence="1" type="ORF">HMPREF9488_01389</name>
</gene>
<proteinExistence type="predicted"/>
<organism evidence="1 2">
    <name type="scientific">Coprobacillus cateniformis</name>
    <dbReference type="NCBI Taxonomy" id="100884"/>
    <lineage>
        <taxon>Bacteria</taxon>
        <taxon>Bacillati</taxon>
        <taxon>Bacillota</taxon>
        <taxon>Erysipelotrichia</taxon>
        <taxon>Erysipelotrichales</taxon>
        <taxon>Coprobacillaceae</taxon>
        <taxon>Coprobacillus</taxon>
    </lineage>
</organism>
<comment type="caution">
    <text evidence="1">The sequence shown here is derived from an EMBL/GenBank/DDBJ whole genome shotgun (WGS) entry which is preliminary data.</text>
</comment>
<evidence type="ECO:0000313" key="1">
    <source>
        <dbReference type="EMBL" id="EFW05245.1"/>
    </source>
</evidence>
<keyword evidence="2" id="KW-1185">Reference proteome</keyword>
<dbReference type="SUPFAM" id="SSF53756">
    <property type="entry name" value="UDP-Glycosyltransferase/glycogen phosphorylase"/>
    <property type="match status" value="1"/>
</dbReference>
<dbReference type="EMBL" id="ADKX01000026">
    <property type="protein sequence ID" value="EFW05245.1"/>
    <property type="molecule type" value="Genomic_DNA"/>
</dbReference>
<dbReference type="STRING" id="100884.GCA_000269565_03238"/>
<accession>E7G9F1</accession>
<dbReference type="OrthoDB" id="5430637at2"/>